<proteinExistence type="inferred from homology"/>
<sequence>MKKRLLLILCSFVFAVTQLFAQNHTVTGTVTAKEDGLPLPGVSVKIKGTTTGTQTTVDGKFSLSVPNNAVLSFSFIGYATQDVPAGASANLKVVLEASSHGLNEVVVTALGISRQQKSIGYAAQQIKGDDLTVTKQSDLNTALAGKIAGVQVLGGSGAKFGTSTIRIRGVNSLSGANPIYVVNGVVTDANAINNDDIESATVLKGPAATALYGQRASEGAVVVTLKKGVDKGVGVSLNQSTTFEKVYQLPEYQNEYGGGTSTQWDTYTYDPANGSPASFAKFNGVKIYDYGVDESWGPKMDGTLYAPWYFWDPSNPDFGKLKPFVAQPNNVRDFYRTGVTYNTNAAFSKASDNYNFRVSYTNIDRTGITPNSAQKRNNVGLNGELKLTKKLTVSANFNFSQINSNNVPQEGYGTQTAGSFSQWFHRDVEISKLKNYRRADGTYTSWNITGPDDLTPHYWDNPYTEAYVNTSLSNSNRVFGNLTATYQFTKDLSLSLIAREDLLNRDDNSRVGSGTINTDSYSQSQYTYKENNYVANLAYSHNFKDLSVKAGLYAETRQDRYLYTGGNTNGGLAIPELYSLANSLNAPTSISYNGLSRVNSYYGYTSFGYKDFLYLDFNARNDISSTLPINNNSYWYGGLSGSFVFTELMPKNDILSFGKLRLSAAKLGSDAALYSIYQTYNLSTTPYSPTKTGSSPVQTVPNTLPNADLRPSLSTSYEIGTELRFLRDRVKFDFNYYTRSQKDQILPLPINGTSGYSTAVINAGQIRNSGIEISLGGTPVKSKDFTWNTDFNISFNRNKVISLYPGLNNLKVTPDGLGGYTASGGNQAAGTQSFGFVGSPSFGINGIVGKSYGQIIGSGFTRDKNGNIIVGDDGLPIVNSTVNLGSMLPSYTGGFTNSFNYKNFILAFSLDFQKGGKFVSVTQQNLNGSGLGIETVGNNAKGNPKRNSVADGGGVLVAGVHEDGTPNTTYVETRTLYEQAYSQIWEKWTYDASYIKLREVSVGYSFPKKMLGKLPFQTAYFGITSQNPWMIYSKLKGVDPSQLQTSFYEGGQLPNTRNLGFNIKLTF</sequence>
<keyword evidence="3 7" id="KW-1134">Transmembrane beta strand</keyword>
<dbReference type="InterPro" id="IPR023996">
    <property type="entry name" value="TonB-dep_OMP_SusC/RagA"/>
</dbReference>
<dbReference type="GO" id="GO:0009279">
    <property type="term" value="C:cell outer membrane"/>
    <property type="evidence" value="ECO:0007669"/>
    <property type="project" value="UniProtKB-SubCell"/>
</dbReference>
<dbReference type="OrthoDB" id="9768177at2"/>
<evidence type="ECO:0000256" key="6">
    <source>
        <dbReference type="ARBA" id="ARBA00023237"/>
    </source>
</evidence>
<reference evidence="10" key="1">
    <citation type="submission" date="2019-08" db="EMBL/GenBank/DDBJ databases">
        <title>Comparative genome analysis confer to the adaptation heavy metal polluted environment.</title>
        <authorList>
            <person name="Li Y."/>
        </authorList>
    </citation>
    <scope>NUCLEOTIDE SEQUENCE [LARGE SCALE GENOMIC DNA]</scope>
    <source>
        <strain evidence="10">P1</strain>
    </source>
</reference>
<feature type="chain" id="PRO_5022764714" evidence="8">
    <location>
        <begin position="22"/>
        <end position="1067"/>
    </location>
</feature>
<gene>
    <name evidence="10" type="ORF">DEO27_018955</name>
</gene>
<dbReference type="PROSITE" id="PS52016">
    <property type="entry name" value="TONB_DEPENDENT_REC_3"/>
    <property type="match status" value="1"/>
</dbReference>
<organism evidence="10 11">
    <name type="scientific">Mucilaginibacter rubeus</name>
    <dbReference type="NCBI Taxonomy" id="2027860"/>
    <lineage>
        <taxon>Bacteria</taxon>
        <taxon>Pseudomonadati</taxon>
        <taxon>Bacteroidota</taxon>
        <taxon>Sphingobacteriia</taxon>
        <taxon>Sphingobacteriales</taxon>
        <taxon>Sphingobacteriaceae</taxon>
        <taxon>Mucilaginibacter</taxon>
    </lineage>
</organism>
<evidence type="ECO:0000256" key="2">
    <source>
        <dbReference type="ARBA" id="ARBA00022448"/>
    </source>
</evidence>
<dbReference type="SUPFAM" id="SSF56935">
    <property type="entry name" value="Porins"/>
    <property type="match status" value="1"/>
</dbReference>
<keyword evidence="5 7" id="KW-0472">Membrane</keyword>
<comment type="similarity">
    <text evidence="7">Belongs to the TonB-dependent receptor family.</text>
</comment>
<feature type="signal peptide" evidence="8">
    <location>
        <begin position="1"/>
        <end position="21"/>
    </location>
</feature>
<dbReference type="InterPro" id="IPR036942">
    <property type="entry name" value="Beta-barrel_TonB_sf"/>
</dbReference>
<dbReference type="AlphaFoldDB" id="A0A5C1I2D0"/>
<evidence type="ECO:0000313" key="10">
    <source>
        <dbReference type="EMBL" id="QEM12019.1"/>
    </source>
</evidence>
<keyword evidence="11" id="KW-1185">Reference proteome</keyword>
<dbReference type="InterPro" id="IPR008969">
    <property type="entry name" value="CarboxyPept-like_regulatory"/>
</dbReference>
<dbReference type="Pfam" id="PF13715">
    <property type="entry name" value="CarbopepD_reg_2"/>
    <property type="match status" value="1"/>
</dbReference>
<name>A0A5C1I2D0_9SPHI</name>
<dbReference type="RefSeq" id="WP_112572667.1">
    <property type="nucleotide sequence ID" value="NZ_CP043450.1"/>
</dbReference>
<accession>A0A5C1I2D0</accession>
<keyword evidence="4 7" id="KW-0812">Transmembrane</keyword>
<dbReference type="Pfam" id="PF07715">
    <property type="entry name" value="Plug"/>
    <property type="match status" value="1"/>
</dbReference>
<keyword evidence="8" id="KW-0732">Signal</keyword>
<keyword evidence="6 7" id="KW-0998">Cell outer membrane</keyword>
<feature type="domain" description="TonB-dependent receptor plug" evidence="9">
    <location>
        <begin position="117"/>
        <end position="219"/>
    </location>
</feature>
<dbReference type="Proteomes" id="UP000251402">
    <property type="component" value="Chromosome"/>
</dbReference>
<evidence type="ECO:0000259" key="9">
    <source>
        <dbReference type="Pfam" id="PF07715"/>
    </source>
</evidence>
<evidence type="ECO:0000256" key="7">
    <source>
        <dbReference type="PROSITE-ProRule" id="PRU01360"/>
    </source>
</evidence>
<evidence type="ECO:0000256" key="3">
    <source>
        <dbReference type="ARBA" id="ARBA00022452"/>
    </source>
</evidence>
<dbReference type="InterPro" id="IPR039426">
    <property type="entry name" value="TonB-dep_rcpt-like"/>
</dbReference>
<dbReference type="KEGG" id="mrub:DEO27_018955"/>
<dbReference type="EMBL" id="CP043450">
    <property type="protein sequence ID" value="QEM12019.1"/>
    <property type="molecule type" value="Genomic_DNA"/>
</dbReference>
<protein>
    <submittedName>
        <fullName evidence="10">SusC/RagA family TonB-linked outer membrane protein</fullName>
    </submittedName>
</protein>
<dbReference type="Gene3D" id="2.170.130.10">
    <property type="entry name" value="TonB-dependent receptor, plug domain"/>
    <property type="match status" value="1"/>
</dbReference>
<comment type="subcellular location">
    <subcellularLocation>
        <location evidence="1 7">Cell outer membrane</location>
        <topology evidence="1 7">Multi-pass membrane protein</topology>
    </subcellularLocation>
</comment>
<keyword evidence="2 7" id="KW-0813">Transport</keyword>
<dbReference type="NCBIfam" id="TIGR04056">
    <property type="entry name" value="OMP_RagA_SusC"/>
    <property type="match status" value="1"/>
</dbReference>
<evidence type="ECO:0000313" key="11">
    <source>
        <dbReference type="Proteomes" id="UP000251402"/>
    </source>
</evidence>
<dbReference type="SUPFAM" id="SSF49464">
    <property type="entry name" value="Carboxypeptidase regulatory domain-like"/>
    <property type="match status" value="1"/>
</dbReference>
<evidence type="ECO:0000256" key="1">
    <source>
        <dbReference type="ARBA" id="ARBA00004571"/>
    </source>
</evidence>
<evidence type="ECO:0000256" key="5">
    <source>
        <dbReference type="ARBA" id="ARBA00023136"/>
    </source>
</evidence>
<dbReference type="Gene3D" id="2.60.40.1120">
    <property type="entry name" value="Carboxypeptidase-like, regulatory domain"/>
    <property type="match status" value="1"/>
</dbReference>
<dbReference type="InterPro" id="IPR012910">
    <property type="entry name" value="Plug_dom"/>
</dbReference>
<dbReference type="InterPro" id="IPR037066">
    <property type="entry name" value="Plug_dom_sf"/>
</dbReference>
<dbReference type="Gene3D" id="2.40.170.20">
    <property type="entry name" value="TonB-dependent receptor, beta-barrel domain"/>
    <property type="match status" value="1"/>
</dbReference>
<evidence type="ECO:0000256" key="8">
    <source>
        <dbReference type="SAM" id="SignalP"/>
    </source>
</evidence>
<evidence type="ECO:0000256" key="4">
    <source>
        <dbReference type="ARBA" id="ARBA00022692"/>
    </source>
</evidence>